<sequence>MSAQAFSSAAIPGIALLDSRPAASAAMTATTPPLSGTGRAGGADGALIERFSGLMNAADAAPPTRLKAAAMDTPAVQAVRMPAAGVSSLFHGAAASHVALASRSAGNAGAVTQRFIDTMSAAEAAEAAERNDDKNASNSVAGATGPAGAKAGISSLFGKISAMHADLEKRFMDPASYASTAGMLGLQRMTGMYSIYFETLSKSVLKVVRDADTFMKSSA</sequence>
<dbReference type="RefSeq" id="WP_129151144.1">
    <property type="nucleotide sequence ID" value="NZ_JBHSDO010000011.1"/>
</dbReference>
<feature type="region of interest" description="Disordered" evidence="1">
    <location>
        <begin position="126"/>
        <end position="146"/>
    </location>
</feature>
<reference evidence="2 3" key="1">
    <citation type="journal article" date="2017" name="Int. J. Syst. Evol. Microbiol.">
        <title>Achromobacter aloeverae sp. nov., isolated from the root of Aloe vera (L.) Burm.f.</title>
        <authorList>
            <person name="Kuncharoen N."/>
            <person name="Muramatsu Y."/>
            <person name="Shibata C."/>
            <person name="Kamakura Y."/>
            <person name="Nakagawa Y."/>
            <person name="Tanasupawat S."/>
        </authorList>
    </citation>
    <scope>NUCLEOTIDE SEQUENCE [LARGE SCALE GENOMIC DNA]</scope>
    <source>
        <strain evidence="2 3">AVA-1</strain>
    </source>
</reference>
<accession>A0A4V1MS03</accession>
<comment type="caution">
    <text evidence="2">The sequence shown here is derived from an EMBL/GenBank/DDBJ whole genome shotgun (WGS) entry which is preliminary data.</text>
</comment>
<gene>
    <name evidence="2" type="ORF">C7R54_14365</name>
</gene>
<protein>
    <submittedName>
        <fullName evidence="2">Uncharacterized protein</fullName>
    </submittedName>
</protein>
<dbReference type="OrthoDB" id="9838796at2"/>
<evidence type="ECO:0000256" key="1">
    <source>
        <dbReference type="SAM" id="MobiDB-lite"/>
    </source>
</evidence>
<evidence type="ECO:0000313" key="2">
    <source>
        <dbReference type="EMBL" id="RXN87780.1"/>
    </source>
</evidence>
<dbReference type="AlphaFoldDB" id="A0A4V1MS03"/>
<evidence type="ECO:0000313" key="3">
    <source>
        <dbReference type="Proteomes" id="UP000290849"/>
    </source>
</evidence>
<dbReference type="Proteomes" id="UP000290849">
    <property type="component" value="Unassembled WGS sequence"/>
</dbReference>
<proteinExistence type="predicted"/>
<name>A0A4V1MS03_9BURK</name>
<dbReference type="EMBL" id="PYAL01000004">
    <property type="protein sequence ID" value="RXN87780.1"/>
    <property type="molecule type" value="Genomic_DNA"/>
</dbReference>
<keyword evidence="3" id="KW-1185">Reference proteome</keyword>
<organism evidence="2 3">
    <name type="scientific">Achromobacter aloeverae</name>
    <dbReference type="NCBI Taxonomy" id="1750518"/>
    <lineage>
        <taxon>Bacteria</taxon>
        <taxon>Pseudomonadati</taxon>
        <taxon>Pseudomonadota</taxon>
        <taxon>Betaproteobacteria</taxon>
        <taxon>Burkholderiales</taxon>
        <taxon>Alcaligenaceae</taxon>
        <taxon>Achromobacter</taxon>
    </lineage>
</organism>